<proteinExistence type="predicted"/>
<accession>A0ABS6GQY6</accession>
<gene>
    <name evidence="1" type="ORF">KQ486_07410</name>
</gene>
<keyword evidence="2" id="KW-1185">Reference proteome</keyword>
<sequence>MDINKERGENMPDNSDRYLASFNRIEKHYARNSEAMNTKHLASWSKNHRKRMPS</sequence>
<organism evidence="1 2">
    <name type="scientific">Allobacillus halotolerans</name>
    <dbReference type="NCBI Taxonomy" id="570278"/>
    <lineage>
        <taxon>Bacteria</taxon>
        <taxon>Bacillati</taxon>
        <taxon>Bacillota</taxon>
        <taxon>Bacilli</taxon>
        <taxon>Bacillales</taxon>
        <taxon>Bacillaceae</taxon>
        <taxon>Allobacillus</taxon>
    </lineage>
</organism>
<reference evidence="1 2" key="1">
    <citation type="journal article" date="2011" name="Int. J. Syst. Evol. Microbiol.">
        <title>Allobacillus halotolerans gen. nov., sp. nov. isolated from shrimp paste.</title>
        <authorList>
            <person name="Sheu S.Y."/>
            <person name="Arun A.B."/>
            <person name="Jiang S.R."/>
            <person name="Young C.C."/>
            <person name="Chen W.M."/>
        </authorList>
    </citation>
    <scope>NUCLEOTIDE SEQUENCE [LARGE SCALE GENOMIC DNA]</scope>
    <source>
        <strain evidence="1 2">LMG 24826</strain>
    </source>
</reference>
<name>A0ABS6GQY6_9BACI</name>
<dbReference type="RefSeq" id="WP_216687213.1">
    <property type="nucleotide sequence ID" value="NZ_CAUPKR010000017.1"/>
</dbReference>
<evidence type="ECO:0000313" key="2">
    <source>
        <dbReference type="Proteomes" id="UP000812672"/>
    </source>
</evidence>
<dbReference type="Proteomes" id="UP000812672">
    <property type="component" value="Unassembled WGS sequence"/>
</dbReference>
<evidence type="ECO:0000313" key="1">
    <source>
        <dbReference type="EMBL" id="MBU6080842.1"/>
    </source>
</evidence>
<dbReference type="EMBL" id="JAHLZF010000009">
    <property type="protein sequence ID" value="MBU6080842.1"/>
    <property type="molecule type" value="Genomic_DNA"/>
</dbReference>
<protein>
    <submittedName>
        <fullName evidence="1">Uncharacterized protein</fullName>
    </submittedName>
</protein>
<comment type="caution">
    <text evidence="1">The sequence shown here is derived from an EMBL/GenBank/DDBJ whole genome shotgun (WGS) entry which is preliminary data.</text>
</comment>